<keyword evidence="2" id="KW-1185">Reference proteome</keyword>
<dbReference type="OrthoDB" id="6493506at2"/>
<dbReference type="GO" id="GO:0008168">
    <property type="term" value="F:methyltransferase activity"/>
    <property type="evidence" value="ECO:0007669"/>
    <property type="project" value="UniProtKB-KW"/>
</dbReference>
<name>A0A7C9N1C3_9BACT</name>
<dbReference type="CDD" id="cd02440">
    <property type="entry name" value="AdoMet_MTases"/>
    <property type="match status" value="1"/>
</dbReference>
<keyword evidence="1" id="KW-0489">Methyltransferase</keyword>
<evidence type="ECO:0000313" key="2">
    <source>
        <dbReference type="Proteomes" id="UP000482487"/>
    </source>
</evidence>
<reference evidence="1 2" key="1">
    <citation type="submission" date="2020-01" db="EMBL/GenBank/DDBJ databases">
        <title>Genome sequence of Desulfovibrio aerotolerans DSM 16695(T).</title>
        <authorList>
            <person name="Karnachuk O."/>
            <person name="Avakyan M."/>
            <person name="Mardanov A."/>
            <person name="Kadnikov V."/>
            <person name="Ravin N."/>
        </authorList>
    </citation>
    <scope>NUCLEOTIDE SEQUENCE [LARGE SCALE GENOMIC DNA]</scope>
    <source>
        <strain evidence="1 2">DSM 16695</strain>
    </source>
</reference>
<evidence type="ECO:0000313" key="1">
    <source>
        <dbReference type="EMBL" id="MYL82951.1"/>
    </source>
</evidence>
<dbReference type="EMBL" id="WVUD01000009">
    <property type="protein sequence ID" value="MYL82951.1"/>
    <property type="molecule type" value="Genomic_DNA"/>
</dbReference>
<dbReference type="SUPFAM" id="SSF53335">
    <property type="entry name" value="S-adenosyl-L-methionine-dependent methyltransferases"/>
    <property type="match status" value="1"/>
</dbReference>
<dbReference type="PANTHER" id="PTHR43861">
    <property type="entry name" value="TRANS-ACONITATE 2-METHYLTRANSFERASE-RELATED"/>
    <property type="match status" value="1"/>
</dbReference>
<keyword evidence="1" id="KW-0808">Transferase</keyword>
<dbReference type="RefSeq" id="WP_160959930.1">
    <property type="nucleotide sequence ID" value="NZ_WVUD01000009.1"/>
</dbReference>
<comment type="caution">
    <text evidence="1">The sequence shown here is derived from an EMBL/GenBank/DDBJ whole genome shotgun (WGS) entry which is preliminary data.</text>
</comment>
<protein>
    <submittedName>
        <fullName evidence="1">Methyltransferase domain-containing protein</fullName>
    </submittedName>
</protein>
<organism evidence="1 2">
    <name type="scientific">Solidesulfovibrio aerotolerans</name>
    <dbReference type="NCBI Taxonomy" id="295255"/>
    <lineage>
        <taxon>Bacteria</taxon>
        <taxon>Pseudomonadati</taxon>
        <taxon>Thermodesulfobacteriota</taxon>
        <taxon>Desulfovibrionia</taxon>
        <taxon>Desulfovibrionales</taxon>
        <taxon>Desulfovibrionaceae</taxon>
        <taxon>Solidesulfovibrio</taxon>
    </lineage>
</organism>
<dbReference type="Proteomes" id="UP000482487">
    <property type="component" value="Unassembled WGS sequence"/>
</dbReference>
<sequence length="200" mass="22134">MTCAAYVGLETSATAIAANEQTQKRLSHETVEAHAETHAAGYDIVCSFQVLEHVADPASFITACLKALRPGGLLFFSTPNADSFVSMVVNYTLDLAPHHVTHWHESTWENMPQFFPMTLEWIKNEPFQEYHRAHYANTMALALARRAVGLPEKRVDASPGHEEALRLAKQLNDAALAILADPRVLPARGHTTLACFRKNS</sequence>
<dbReference type="InterPro" id="IPR029063">
    <property type="entry name" value="SAM-dependent_MTases_sf"/>
</dbReference>
<dbReference type="Pfam" id="PF13489">
    <property type="entry name" value="Methyltransf_23"/>
    <property type="match status" value="1"/>
</dbReference>
<dbReference type="PANTHER" id="PTHR43861:SF6">
    <property type="entry name" value="METHYLTRANSFERASE TYPE 11"/>
    <property type="match status" value="1"/>
</dbReference>
<dbReference type="GO" id="GO:0032259">
    <property type="term" value="P:methylation"/>
    <property type="evidence" value="ECO:0007669"/>
    <property type="project" value="UniProtKB-KW"/>
</dbReference>
<proteinExistence type="predicted"/>
<accession>A0A7C9N1C3</accession>
<gene>
    <name evidence="1" type="ORF">GTA51_07355</name>
</gene>
<dbReference type="AlphaFoldDB" id="A0A7C9N1C3"/>
<dbReference type="Gene3D" id="3.40.50.150">
    <property type="entry name" value="Vaccinia Virus protein VP39"/>
    <property type="match status" value="1"/>
</dbReference>